<evidence type="ECO:0000259" key="4">
    <source>
        <dbReference type="Pfam" id="PF07859"/>
    </source>
</evidence>
<dbReference type="EMBL" id="JAOCBE010000002">
    <property type="protein sequence ID" value="MDH0970779.1"/>
    <property type="molecule type" value="Genomic_DNA"/>
</dbReference>
<dbReference type="PROSITE" id="PS01173">
    <property type="entry name" value="LIPASE_GDXG_HIS"/>
    <property type="match status" value="1"/>
</dbReference>
<dbReference type="PROSITE" id="PS01174">
    <property type="entry name" value="LIPASE_GDXG_SER"/>
    <property type="match status" value="1"/>
</dbReference>
<dbReference type="InterPro" id="IPR050300">
    <property type="entry name" value="GDXG_lipolytic_enzyme"/>
</dbReference>
<dbReference type="SUPFAM" id="SSF53474">
    <property type="entry name" value="alpha/beta-Hydrolases"/>
    <property type="match status" value="1"/>
</dbReference>
<dbReference type="Gene3D" id="3.40.50.1820">
    <property type="entry name" value="alpha/beta hydrolase"/>
    <property type="match status" value="1"/>
</dbReference>
<evidence type="ECO:0000256" key="2">
    <source>
        <dbReference type="ARBA" id="ARBA00022801"/>
    </source>
</evidence>
<sequence>MKNLNPQLASFFMALQQNQAQPFDMGTVDQPNITAMRQWYLNFGPQVGGEVKPMHDVFDTYADARDQTSIPLRVYKPSAQKKAPAVIYFHGGGWVMGDLNSHDKVCRNIAAITQSAVIAVDYSLAPEVPYPTPVFDAIDAVNWIFSHHSELDVDPENIALAGDSAGGNLAAAVALALRDEQQYLPICQILIYPSLDLNTAKHSSAHSFNQNAFNPPLTAKQMSGMMNIYLQNIKKAEEWMASPIKAKSHENLPPALILTASLDPLRDDGIKYAELLSKSGVDVLHRNYAGLVHGFFEMAGVLDTVQDGLNLIADWITLFKRK</sequence>
<feature type="active site" evidence="3">
    <location>
        <position position="164"/>
    </location>
</feature>
<organism evidence="5 6">
    <name type="scientific">Acinetobacter johnsonii</name>
    <dbReference type="NCBI Taxonomy" id="40214"/>
    <lineage>
        <taxon>Bacteria</taxon>
        <taxon>Pseudomonadati</taxon>
        <taxon>Pseudomonadota</taxon>
        <taxon>Gammaproteobacteria</taxon>
        <taxon>Moraxellales</taxon>
        <taxon>Moraxellaceae</taxon>
        <taxon>Acinetobacter</taxon>
    </lineage>
</organism>
<evidence type="ECO:0000313" key="5">
    <source>
        <dbReference type="EMBL" id="MDH0970779.1"/>
    </source>
</evidence>
<comment type="caution">
    <text evidence="5">The sequence shown here is derived from an EMBL/GenBank/DDBJ whole genome shotgun (WGS) entry which is preliminary data.</text>
</comment>
<evidence type="ECO:0000313" key="6">
    <source>
        <dbReference type="Proteomes" id="UP001159915"/>
    </source>
</evidence>
<evidence type="ECO:0000256" key="3">
    <source>
        <dbReference type="PROSITE-ProRule" id="PRU10038"/>
    </source>
</evidence>
<dbReference type="GO" id="GO:0016787">
    <property type="term" value="F:hydrolase activity"/>
    <property type="evidence" value="ECO:0007669"/>
    <property type="project" value="UniProtKB-KW"/>
</dbReference>
<dbReference type="InterPro" id="IPR002168">
    <property type="entry name" value="Lipase_GDXG_HIS_AS"/>
</dbReference>
<feature type="domain" description="Alpha/beta hydrolase fold-3" evidence="4">
    <location>
        <begin position="86"/>
        <end position="296"/>
    </location>
</feature>
<comment type="similarity">
    <text evidence="1">Belongs to the 'GDXG' lipolytic enzyme family.</text>
</comment>
<dbReference type="InterPro" id="IPR013094">
    <property type="entry name" value="AB_hydrolase_3"/>
</dbReference>
<evidence type="ECO:0000256" key="1">
    <source>
        <dbReference type="ARBA" id="ARBA00010515"/>
    </source>
</evidence>
<proteinExistence type="inferred from homology"/>
<dbReference type="Pfam" id="PF07859">
    <property type="entry name" value="Abhydrolase_3"/>
    <property type="match status" value="1"/>
</dbReference>
<dbReference type="InterPro" id="IPR033140">
    <property type="entry name" value="Lipase_GDXG_put_SER_AS"/>
</dbReference>
<dbReference type="Proteomes" id="UP001159915">
    <property type="component" value="Unassembled WGS sequence"/>
</dbReference>
<dbReference type="AlphaFoldDB" id="A0AA42MWE7"/>
<dbReference type="RefSeq" id="WP_000793448.1">
    <property type="nucleotide sequence ID" value="NZ_CP079793.1"/>
</dbReference>
<dbReference type="PANTHER" id="PTHR48081:SF8">
    <property type="entry name" value="ALPHA_BETA HYDROLASE FOLD-3 DOMAIN-CONTAINING PROTEIN-RELATED"/>
    <property type="match status" value="1"/>
</dbReference>
<reference evidence="5" key="1">
    <citation type="submission" date="2022-09" db="EMBL/GenBank/DDBJ databases">
        <title>Intensive care unit water sources are persistently colonized with multi-drug resistant bacteria and are the site of extensive horizontal gene transfer of antibiotic resistance genes.</title>
        <authorList>
            <person name="Diorio-Toth L."/>
        </authorList>
    </citation>
    <scope>NUCLEOTIDE SEQUENCE</scope>
    <source>
        <strain evidence="5">GD03920</strain>
    </source>
</reference>
<accession>A0AA42MWE7</accession>
<gene>
    <name evidence="5" type="ORF">N5C10_16590</name>
</gene>
<protein>
    <submittedName>
        <fullName evidence="5">Alpha/beta hydrolase</fullName>
    </submittedName>
</protein>
<keyword evidence="2 5" id="KW-0378">Hydrolase</keyword>
<dbReference type="InterPro" id="IPR029058">
    <property type="entry name" value="AB_hydrolase_fold"/>
</dbReference>
<name>A0AA42MWE7_ACIJO</name>
<dbReference type="PANTHER" id="PTHR48081">
    <property type="entry name" value="AB HYDROLASE SUPERFAMILY PROTEIN C4A8.06C"/>
    <property type="match status" value="1"/>
</dbReference>